<dbReference type="Gene3D" id="3.30.70.1430">
    <property type="entry name" value="Multidrug efflux transporter AcrB pore domain"/>
    <property type="match status" value="2"/>
</dbReference>
<organism evidence="2">
    <name type="scientific">uncultured bacterium 4L05</name>
    <dbReference type="NCBI Taxonomy" id="1701371"/>
    <lineage>
        <taxon>Bacteria</taxon>
        <taxon>environmental samples</taxon>
    </lineage>
</organism>
<feature type="transmembrane region" description="Helical" evidence="1">
    <location>
        <begin position="338"/>
        <end position="357"/>
    </location>
</feature>
<feature type="transmembrane region" description="Helical" evidence="1">
    <location>
        <begin position="541"/>
        <end position="558"/>
    </location>
</feature>
<keyword evidence="1" id="KW-0472">Membrane</keyword>
<proteinExistence type="predicted"/>
<feature type="transmembrane region" description="Helical" evidence="1">
    <location>
        <begin position="12"/>
        <end position="35"/>
    </location>
</feature>
<sequence>MFEKLITRPIFSVVISIVIVIMGIMGLTSLPMTLYPDIAPPCVYVNARYPGANAQTTLRSVAPVIEEAINGVENMTYMNTNIGNDGSMSISVYFKLGTNPDIAAVNVQNRVATITSQLPEAVVRAGITTEKQQNSTIYIGGLRSERPEYDEVFIQNYLLINAIPEMKRITGVSRIDLYGMKNYAMRVWLKPDKMGMYNITPEEVAAAISEQNIEIAPGTLGENSGENFQYTMTYKGKFTTPEEFSDIVLRADSSGESLRLKDVAHVELDSYSYNSSSQLSQIPGITFAVYQTSGSNANEIQIKLSELLEKQSKELPAGLEFVDIYTTKTALDSSINQVIETLIQAFILVFLVVYIFLQNWRSTVIIGITIPVSIVGTFFGMQAAGLSINLLTLFSLVLSVGIVVDNAVVVIEAVNKKMNGRTVLEATRCAIGEISGAVVSSTLVMIAVFAPVGFIDGSVGLFYRQFSITMMVTITISGICALTLCPALAVLLIRPEEPTGKDRNFMMRYADAFGAAFNYQFARLSGGYMKLVGKMLRNPKMSFLALAIVIAITAIGFVSTPSGFIPEEDDNTLVVTLNMPPATSVAETNAVMAKMDSIIMSKQYSRETAVVTGFDLMNSAFNSSAGTLFIALKEVQERDGGTDIWTIRDELAVELNNHVTEV</sequence>
<dbReference type="FunFam" id="3.30.70.1430:FF:000001">
    <property type="entry name" value="Efflux pump membrane transporter"/>
    <property type="match status" value="1"/>
</dbReference>
<name>A0A0M4BSV2_9BACT</name>
<dbReference type="EMBL" id="KT336246">
    <property type="protein sequence ID" value="ALB75779.1"/>
    <property type="molecule type" value="Genomic_DNA"/>
</dbReference>
<dbReference type="SUPFAM" id="SSF82866">
    <property type="entry name" value="Multidrug efflux transporter AcrB transmembrane domain"/>
    <property type="match status" value="1"/>
</dbReference>
<keyword evidence="1" id="KW-1133">Transmembrane helix</keyword>
<dbReference type="Gene3D" id="3.30.70.1320">
    <property type="entry name" value="Multidrug efflux transporter AcrB pore domain like"/>
    <property type="match status" value="1"/>
</dbReference>
<dbReference type="Gene3D" id="3.30.2090.10">
    <property type="entry name" value="Multidrug efflux transporter AcrB TolC docking domain, DN and DC subdomains"/>
    <property type="match status" value="1"/>
</dbReference>
<dbReference type="GO" id="GO:0005886">
    <property type="term" value="C:plasma membrane"/>
    <property type="evidence" value="ECO:0007669"/>
    <property type="project" value="TreeGrafter"/>
</dbReference>
<dbReference type="PANTHER" id="PTHR32063:SF9">
    <property type="entry name" value="SIMILAR TO MULTIDRUG RESISTANCE PROTEIN MEXB"/>
    <property type="match status" value="1"/>
</dbReference>
<dbReference type="GO" id="GO:0042910">
    <property type="term" value="F:xenobiotic transmembrane transporter activity"/>
    <property type="evidence" value="ECO:0007669"/>
    <property type="project" value="TreeGrafter"/>
</dbReference>
<dbReference type="SUPFAM" id="SSF82714">
    <property type="entry name" value="Multidrug efflux transporter AcrB TolC docking domain, DN and DC subdomains"/>
    <property type="match status" value="1"/>
</dbReference>
<dbReference type="PRINTS" id="PR00702">
    <property type="entry name" value="ACRIFLAVINRP"/>
</dbReference>
<reference evidence="2" key="1">
    <citation type="journal article" date="2015" name="Proc. Natl. Acad. Sci. U.S.A.">
        <title>Functional metagenomic discovery of bacterial effectors in the human microbiome and isolation of commendamide, a GPCR G2A/132 agonist.</title>
        <authorList>
            <person name="Cohen L.J."/>
            <person name="Kang H.S."/>
            <person name="Chu J."/>
            <person name="Huang Y.H."/>
            <person name="Gordon E.A."/>
            <person name="Reddy B.V."/>
            <person name="Ternei M.A."/>
            <person name="Craig J.W."/>
            <person name="Brady S.F."/>
        </authorList>
    </citation>
    <scope>NUCLEOTIDE SEQUENCE</scope>
</reference>
<feature type="transmembrane region" description="Helical" evidence="1">
    <location>
        <begin position="466"/>
        <end position="493"/>
    </location>
</feature>
<feature type="transmembrane region" description="Helical" evidence="1">
    <location>
        <begin position="390"/>
        <end position="414"/>
    </location>
</feature>
<dbReference type="Pfam" id="PF00873">
    <property type="entry name" value="ACR_tran"/>
    <property type="match status" value="1"/>
</dbReference>
<dbReference type="InterPro" id="IPR001036">
    <property type="entry name" value="Acrflvin-R"/>
</dbReference>
<feature type="transmembrane region" description="Helical" evidence="1">
    <location>
        <begin position="364"/>
        <end position="384"/>
    </location>
</feature>
<dbReference type="AlphaFoldDB" id="A0A0M4BSV2"/>
<evidence type="ECO:0000313" key="2">
    <source>
        <dbReference type="EMBL" id="ALB75779.1"/>
    </source>
</evidence>
<feature type="transmembrane region" description="Helical" evidence="1">
    <location>
        <begin position="434"/>
        <end position="454"/>
    </location>
</feature>
<keyword evidence="1" id="KW-0812">Transmembrane</keyword>
<accession>A0A0M4BSV2</accession>
<protein>
    <submittedName>
        <fullName evidence="2">AcrB/AcrD/AcrF family protein</fullName>
    </submittedName>
</protein>
<dbReference type="PANTHER" id="PTHR32063">
    <property type="match status" value="1"/>
</dbReference>
<dbReference type="InterPro" id="IPR027463">
    <property type="entry name" value="AcrB_DN_DC_subdom"/>
</dbReference>
<dbReference type="Gene3D" id="1.20.1640.10">
    <property type="entry name" value="Multidrug efflux transporter AcrB transmembrane domain"/>
    <property type="match status" value="2"/>
</dbReference>
<evidence type="ECO:0000256" key="1">
    <source>
        <dbReference type="SAM" id="Phobius"/>
    </source>
</evidence>
<dbReference type="SUPFAM" id="SSF82693">
    <property type="entry name" value="Multidrug efflux transporter AcrB pore domain, PN1, PN2, PC1 and PC2 subdomains"/>
    <property type="match status" value="3"/>
</dbReference>